<protein>
    <submittedName>
        <fullName evidence="2">Uncharacterized Fe-S protein</fullName>
    </submittedName>
</protein>
<dbReference type="AlphaFoldDB" id="A0A379AI81"/>
<reference evidence="2 3" key="1">
    <citation type="submission" date="2018-06" db="EMBL/GenBank/DDBJ databases">
        <authorList>
            <consortium name="Pathogen Informatics"/>
            <person name="Doyle S."/>
        </authorList>
    </citation>
    <scope>NUCLEOTIDE SEQUENCE [LARGE SCALE GENOMIC DNA]</scope>
    <source>
        <strain evidence="2 3">NCTC9381</strain>
    </source>
</reference>
<evidence type="ECO:0000313" key="3">
    <source>
        <dbReference type="Proteomes" id="UP000254640"/>
    </source>
</evidence>
<keyword evidence="3" id="KW-1185">Reference proteome</keyword>
<name>A0A379AI81_ENTAG</name>
<proteinExistence type="predicted"/>
<gene>
    <name evidence="2" type="primary">ycbX_1</name>
    <name evidence="2" type="ORF">NCTC9381_03456</name>
</gene>
<feature type="domain" description="Molybdenum cofactor sulfurase middle" evidence="1">
    <location>
        <begin position="1"/>
        <end position="40"/>
    </location>
</feature>
<evidence type="ECO:0000259" key="1">
    <source>
        <dbReference type="Pfam" id="PF03476"/>
    </source>
</evidence>
<dbReference type="EMBL" id="UGSO01000001">
    <property type="protein sequence ID" value="SUB17527.1"/>
    <property type="molecule type" value="Genomic_DNA"/>
</dbReference>
<accession>A0A379AI81</accession>
<organism evidence="2 3">
    <name type="scientific">Enterobacter agglomerans</name>
    <name type="common">Erwinia herbicola</name>
    <name type="synonym">Pantoea agglomerans</name>
    <dbReference type="NCBI Taxonomy" id="549"/>
    <lineage>
        <taxon>Bacteria</taxon>
        <taxon>Pseudomonadati</taxon>
        <taxon>Pseudomonadota</taxon>
        <taxon>Gammaproteobacteria</taxon>
        <taxon>Enterobacterales</taxon>
        <taxon>Erwiniaceae</taxon>
        <taxon>Pantoea</taxon>
        <taxon>Pantoea agglomerans group</taxon>
    </lineage>
</organism>
<dbReference type="SUPFAM" id="SSF141673">
    <property type="entry name" value="MOSC N-terminal domain-like"/>
    <property type="match status" value="1"/>
</dbReference>
<evidence type="ECO:0000313" key="2">
    <source>
        <dbReference type="EMBL" id="SUB17527.1"/>
    </source>
</evidence>
<sequence>MVTEPDGTFITARQHPEMVRFTPAILPDGLLLTAPDGSHSPDPLPAISMSRITTHRSLGKSFHRAHSRRLRLTNG</sequence>
<dbReference type="Proteomes" id="UP000254640">
    <property type="component" value="Unassembled WGS sequence"/>
</dbReference>
<dbReference type="Pfam" id="PF03476">
    <property type="entry name" value="MOSC_N"/>
    <property type="match status" value="1"/>
</dbReference>
<dbReference type="InterPro" id="IPR005303">
    <property type="entry name" value="MOCOS_middle"/>
</dbReference>